<dbReference type="AlphaFoldDB" id="A0A2P2NP76"/>
<reference evidence="1" key="1">
    <citation type="submission" date="2018-02" db="EMBL/GenBank/DDBJ databases">
        <title>Rhizophora mucronata_Transcriptome.</title>
        <authorList>
            <person name="Meera S.P."/>
            <person name="Sreeshan A."/>
            <person name="Augustine A."/>
        </authorList>
    </citation>
    <scope>NUCLEOTIDE SEQUENCE</scope>
    <source>
        <tissue evidence="1">Leaf</tissue>
    </source>
</reference>
<organism evidence="1">
    <name type="scientific">Rhizophora mucronata</name>
    <name type="common">Asiatic mangrove</name>
    <dbReference type="NCBI Taxonomy" id="61149"/>
    <lineage>
        <taxon>Eukaryota</taxon>
        <taxon>Viridiplantae</taxon>
        <taxon>Streptophyta</taxon>
        <taxon>Embryophyta</taxon>
        <taxon>Tracheophyta</taxon>
        <taxon>Spermatophyta</taxon>
        <taxon>Magnoliopsida</taxon>
        <taxon>eudicotyledons</taxon>
        <taxon>Gunneridae</taxon>
        <taxon>Pentapetalae</taxon>
        <taxon>rosids</taxon>
        <taxon>fabids</taxon>
        <taxon>Malpighiales</taxon>
        <taxon>Rhizophoraceae</taxon>
        <taxon>Rhizophora</taxon>
    </lineage>
</organism>
<accession>A0A2P2NP76</accession>
<protein>
    <submittedName>
        <fullName evidence="1">Uncharacterized protein</fullName>
    </submittedName>
</protein>
<proteinExistence type="predicted"/>
<dbReference type="EMBL" id="GGEC01063834">
    <property type="protein sequence ID" value="MBX44318.1"/>
    <property type="molecule type" value="Transcribed_RNA"/>
</dbReference>
<evidence type="ECO:0000313" key="1">
    <source>
        <dbReference type="EMBL" id="MBX44318.1"/>
    </source>
</evidence>
<sequence length="24" mass="3084">MCICQLKQQEWKIIMRLRSKMRFL</sequence>
<name>A0A2P2NP76_RHIMU</name>